<dbReference type="Pfam" id="PF03235">
    <property type="entry name" value="GmrSD_N"/>
    <property type="match status" value="1"/>
</dbReference>
<organism evidence="2 3">
    <name type="scientific">Paractinoplanes rhizophilus</name>
    <dbReference type="NCBI Taxonomy" id="1416877"/>
    <lineage>
        <taxon>Bacteria</taxon>
        <taxon>Bacillati</taxon>
        <taxon>Actinomycetota</taxon>
        <taxon>Actinomycetes</taxon>
        <taxon>Micromonosporales</taxon>
        <taxon>Micromonosporaceae</taxon>
        <taxon>Paractinoplanes</taxon>
    </lineage>
</organism>
<evidence type="ECO:0000259" key="1">
    <source>
        <dbReference type="Pfam" id="PF03235"/>
    </source>
</evidence>
<dbReference type="PANTHER" id="PTHR39639:SF1">
    <property type="entry name" value="DUF262 DOMAIN-CONTAINING PROTEIN"/>
    <property type="match status" value="1"/>
</dbReference>
<dbReference type="PANTHER" id="PTHR39639">
    <property type="entry name" value="CHROMOSOME 16, WHOLE GENOME SHOTGUN SEQUENCE"/>
    <property type="match status" value="1"/>
</dbReference>
<evidence type="ECO:0000313" key="2">
    <source>
        <dbReference type="EMBL" id="MFC7280098.1"/>
    </source>
</evidence>
<dbReference type="EMBL" id="JBHTBJ010000076">
    <property type="protein sequence ID" value="MFC7280098.1"/>
    <property type="molecule type" value="Genomic_DNA"/>
</dbReference>
<gene>
    <name evidence="2" type="ORF">ACFQS1_39590</name>
</gene>
<dbReference type="InterPro" id="IPR004919">
    <property type="entry name" value="GmrSD_N"/>
</dbReference>
<proteinExistence type="predicted"/>
<name>A0ABW2I5J0_9ACTN</name>
<accession>A0ABW2I5J0</accession>
<keyword evidence="3" id="KW-1185">Reference proteome</keyword>
<comment type="caution">
    <text evidence="2">The sequence shown here is derived from an EMBL/GenBank/DDBJ whole genome shotgun (WGS) entry which is preliminary data.</text>
</comment>
<dbReference type="RefSeq" id="WP_378978058.1">
    <property type="nucleotide sequence ID" value="NZ_JBHTBJ010000076.1"/>
</dbReference>
<feature type="domain" description="GmrSD restriction endonucleases N-terminal" evidence="1">
    <location>
        <begin position="5"/>
        <end position="164"/>
    </location>
</feature>
<sequence>MSIGEVLSLYRDGDIDIHPEFQRIFRWSDDQKSRLVESILLGIPIPSIFVSQRPDGVWDVIDGVQRLSTIFEFVGVYRDHEENLVEPTTLRATEYLPALKGYRWEVAAPNVQVFSDAMRRDFKRAKLDFRIIQKESDPNAKYDMFQRLNSGTDLSAQEARNCLLVMLNVSMFNELVDLARVTDFVESVPISDQKEDEAYRQELVLRFFAQASFASGDAELREEYGDYLTRWMREAAADFGRPESQVDEHLFTRTFSLLNRTMGEDAFKRFNGSRHLGPFSIACYEFVTSGIAANIDRWEAADAPSLRSRIQEVWTAPDFRDNSGTGMSPRRRVPRLINRSRNFFAQ</sequence>
<evidence type="ECO:0000313" key="3">
    <source>
        <dbReference type="Proteomes" id="UP001596548"/>
    </source>
</evidence>
<protein>
    <submittedName>
        <fullName evidence="2">DUF262 domain-containing protein</fullName>
    </submittedName>
</protein>
<reference evidence="3" key="1">
    <citation type="journal article" date="2019" name="Int. J. Syst. Evol. Microbiol.">
        <title>The Global Catalogue of Microorganisms (GCM) 10K type strain sequencing project: providing services to taxonomists for standard genome sequencing and annotation.</title>
        <authorList>
            <consortium name="The Broad Institute Genomics Platform"/>
            <consortium name="The Broad Institute Genome Sequencing Center for Infectious Disease"/>
            <person name="Wu L."/>
            <person name="Ma J."/>
        </authorList>
    </citation>
    <scope>NUCLEOTIDE SEQUENCE [LARGE SCALE GENOMIC DNA]</scope>
    <source>
        <strain evidence="3">XZYJT-10</strain>
    </source>
</reference>
<dbReference type="Proteomes" id="UP001596548">
    <property type="component" value="Unassembled WGS sequence"/>
</dbReference>